<sequence length="387" mass="42738">MAGKKRTSTARQVARERVMLDFHHHDALSEQVTEPLRGNLSVVKQSGSCLWVASDETDTIERLTTDDWRSFGQHTPYRLTDFFDLPVKGEVDVEGLSVDGDYLWICGSHSLKRKKPSLDEHGVEEALERLTKIECEPNRYLLGRIPLVRDGADGVYTLCRSAPSNDGGAELTAGRLKMDPAGANALSKALAKDEHLGRFMAIPSKDNGFDIEGISARGERVFLGMRGPVLRGWAVILELVVAEKGHNAKSTGLKLRKIGPEGERYRKHFLDLDGLGIRELSLEGDDLLILAGPTMDLDGPVVLYRWPDAWNQREETIIPRSRLERVMDIPNGVGTDHAEGATLFARPDQPLSVLVVYDSPAPDRLAPNGRGVAADVFPLPAKRRDDP</sequence>
<comment type="caution">
    <text evidence="2">The sequence shown here is derived from an EMBL/GenBank/DDBJ whole genome shotgun (WGS) entry which is preliminary data.</text>
</comment>
<protein>
    <recommendedName>
        <fullName evidence="1">DUF3616 domain-containing protein</fullName>
    </recommendedName>
</protein>
<evidence type="ECO:0000313" key="2">
    <source>
        <dbReference type="EMBL" id="EWY41322.1"/>
    </source>
</evidence>
<reference evidence="2 3" key="1">
    <citation type="submission" date="2013-08" db="EMBL/GenBank/DDBJ databases">
        <title>The genome sequence of Skermanella stibiiresistens.</title>
        <authorList>
            <person name="Zhu W."/>
            <person name="Wang G."/>
        </authorList>
    </citation>
    <scope>NUCLEOTIDE SEQUENCE [LARGE SCALE GENOMIC DNA]</scope>
    <source>
        <strain evidence="2 3">SB22</strain>
    </source>
</reference>
<dbReference type="Pfam" id="PF12275">
    <property type="entry name" value="DUF3616"/>
    <property type="match status" value="1"/>
</dbReference>
<dbReference type="OrthoDB" id="423529at2"/>
<dbReference type="RefSeq" id="WP_063833660.1">
    <property type="nucleotide sequence ID" value="NZ_AVFL01000004.1"/>
</dbReference>
<keyword evidence="3" id="KW-1185">Reference proteome</keyword>
<feature type="domain" description="DUF3616" evidence="1">
    <location>
        <begin position="39"/>
        <end position="375"/>
    </location>
</feature>
<dbReference type="InterPro" id="IPR022060">
    <property type="entry name" value="DUF3616"/>
</dbReference>
<accession>W9H9F8</accession>
<dbReference type="EMBL" id="AVFL01000004">
    <property type="protein sequence ID" value="EWY41322.1"/>
    <property type="molecule type" value="Genomic_DNA"/>
</dbReference>
<gene>
    <name evidence="2" type="ORF">N825_27655</name>
</gene>
<dbReference type="STRING" id="1385369.N825_27655"/>
<name>W9H9F8_9PROT</name>
<evidence type="ECO:0000313" key="3">
    <source>
        <dbReference type="Proteomes" id="UP000019486"/>
    </source>
</evidence>
<proteinExistence type="predicted"/>
<dbReference type="PATRIC" id="fig|1385369.3.peg.1469"/>
<dbReference type="AlphaFoldDB" id="W9H9F8"/>
<organism evidence="2 3">
    <name type="scientific">Skermanella stibiiresistens SB22</name>
    <dbReference type="NCBI Taxonomy" id="1385369"/>
    <lineage>
        <taxon>Bacteria</taxon>
        <taxon>Pseudomonadati</taxon>
        <taxon>Pseudomonadota</taxon>
        <taxon>Alphaproteobacteria</taxon>
        <taxon>Rhodospirillales</taxon>
        <taxon>Azospirillaceae</taxon>
        <taxon>Skermanella</taxon>
    </lineage>
</organism>
<dbReference type="Proteomes" id="UP000019486">
    <property type="component" value="Unassembled WGS sequence"/>
</dbReference>
<evidence type="ECO:0000259" key="1">
    <source>
        <dbReference type="Pfam" id="PF12275"/>
    </source>
</evidence>